<evidence type="ECO:0000256" key="10">
    <source>
        <dbReference type="SAM" id="MobiDB-lite"/>
    </source>
</evidence>
<dbReference type="Pfam" id="PF08638">
    <property type="entry name" value="Med14"/>
    <property type="match status" value="1"/>
</dbReference>
<feature type="domain" description="Mediator complex subunit MED14 N-terminal" evidence="11">
    <location>
        <begin position="32"/>
        <end position="219"/>
    </location>
</feature>
<comment type="subunit">
    <text evidence="9">Component of the Mediator complex.</text>
</comment>
<evidence type="ECO:0000256" key="1">
    <source>
        <dbReference type="ARBA" id="ARBA00004123"/>
    </source>
</evidence>
<dbReference type="GO" id="GO:0070847">
    <property type="term" value="C:core mediator complex"/>
    <property type="evidence" value="ECO:0007669"/>
    <property type="project" value="TreeGrafter"/>
</dbReference>
<evidence type="ECO:0000313" key="12">
    <source>
        <dbReference type="EMBL" id="GMM44515.1"/>
    </source>
</evidence>
<evidence type="ECO:0000256" key="8">
    <source>
        <dbReference type="ARBA" id="ARBA00032007"/>
    </source>
</evidence>
<dbReference type="PANTHER" id="PTHR12809">
    <property type="entry name" value="MEDIATOR COMPLEX SUBUNIT"/>
    <property type="match status" value="1"/>
</dbReference>
<feature type="region of interest" description="Disordered" evidence="10">
    <location>
        <begin position="1"/>
        <end position="21"/>
    </location>
</feature>
<dbReference type="Proteomes" id="UP001378960">
    <property type="component" value="Unassembled WGS sequence"/>
</dbReference>
<dbReference type="AlphaFoldDB" id="A0AAV5QZA5"/>
<comment type="similarity">
    <text evidence="2 9">Belongs to the Mediator complex subunit 14 family.</text>
</comment>
<organism evidence="12 13">
    <name type="scientific">Pichia kluyveri</name>
    <name type="common">Yeast</name>
    <dbReference type="NCBI Taxonomy" id="36015"/>
    <lineage>
        <taxon>Eukaryota</taxon>
        <taxon>Fungi</taxon>
        <taxon>Dikarya</taxon>
        <taxon>Ascomycota</taxon>
        <taxon>Saccharomycotina</taxon>
        <taxon>Pichiomycetes</taxon>
        <taxon>Pichiales</taxon>
        <taxon>Pichiaceae</taxon>
        <taxon>Pichia</taxon>
    </lineage>
</organism>
<comment type="subcellular location">
    <subcellularLocation>
        <location evidence="1 9">Nucleus</location>
    </subcellularLocation>
</comment>
<proteinExistence type="inferred from homology"/>
<evidence type="ECO:0000256" key="2">
    <source>
        <dbReference type="ARBA" id="ARBA00007813"/>
    </source>
</evidence>
<feature type="compositionally biased region" description="Polar residues" evidence="10">
    <location>
        <begin position="9"/>
        <end position="19"/>
    </location>
</feature>
<dbReference type="EMBL" id="BTGB01000001">
    <property type="protein sequence ID" value="GMM44515.1"/>
    <property type="molecule type" value="Genomic_DNA"/>
</dbReference>
<evidence type="ECO:0000313" key="13">
    <source>
        <dbReference type="Proteomes" id="UP001378960"/>
    </source>
</evidence>
<dbReference type="GO" id="GO:0006357">
    <property type="term" value="P:regulation of transcription by RNA polymerase II"/>
    <property type="evidence" value="ECO:0007669"/>
    <property type="project" value="InterPro"/>
</dbReference>
<keyword evidence="13" id="KW-1185">Reference proteome</keyword>
<evidence type="ECO:0000256" key="3">
    <source>
        <dbReference type="ARBA" id="ARBA00019619"/>
    </source>
</evidence>
<comment type="function">
    <text evidence="9">Component of the Mediator complex, a coactivator involved in the regulated transcription of nearly all RNA polymerase II-dependent genes. Mediator functions as a bridge to convey information from gene-specific regulatory proteins to the basal RNA polymerase II transcription machinery. Mediator is recruited to promoters by direct interactions with regulatory proteins and serves as a scaffold for the assembly of a functional preinitiation complex with RNA polymerase II and the general transcription factors.</text>
</comment>
<keyword evidence="6 9" id="KW-0804">Transcription</keyword>
<evidence type="ECO:0000259" key="11">
    <source>
        <dbReference type="Pfam" id="PF08638"/>
    </source>
</evidence>
<keyword evidence="7 9" id="KW-0539">Nucleus</keyword>
<comment type="caution">
    <text evidence="12">The sequence shown here is derived from an EMBL/GenBank/DDBJ whole genome shotgun (WGS) entry which is preliminary data.</text>
</comment>
<evidence type="ECO:0000256" key="6">
    <source>
        <dbReference type="ARBA" id="ARBA00023163"/>
    </source>
</evidence>
<dbReference type="GO" id="GO:0003712">
    <property type="term" value="F:transcription coregulator activity"/>
    <property type="evidence" value="ECO:0007669"/>
    <property type="project" value="UniProtKB-UniRule"/>
</dbReference>
<keyword evidence="5 9" id="KW-0010">Activator</keyword>
<keyword evidence="4 9" id="KW-0805">Transcription regulation</keyword>
<evidence type="ECO:0000256" key="7">
    <source>
        <dbReference type="ARBA" id="ARBA00023242"/>
    </source>
</evidence>
<gene>
    <name evidence="12" type="ORF">DAPK24_010900</name>
</gene>
<protein>
    <recommendedName>
        <fullName evidence="3 9">Mediator of RNA polymerase II transcription subunit 14</fullName>
    </recommendedName>
    <alternativeName>
        <fullName evidence="8 9">Mediator complex subunit 14</fullName>
    </alternativeName>
</protein>
<name>A0AAV5QZA5_PICKL</name>
<accession>A0AAV5QZA5</accession>
<evidence type="ECO:0000256" key="4">
    <source>
        <dbReference type="ARBA" id="ARBA00023015"/>
    </source>
</evidence>
<sequence length="1123" mass="129172">MDVVEQSRMGDSNLNTSIRNDPPPIPHITANMIPLNVVLERISLDAYNKIREYFKFMESGTQSDVEKKRQLLELLVSIRENFLRLYVISKWSKNHKEISKLIDIFAWLREQNQAIINTIMSFGAIKSSLIGAKLPEPDLMTSLEVLLTGRPNLPTYNYLDEENNLSPEFVLKILKNLNVELSIKMSRQEIIPNHFKHYSIKDGCIYFNIPGEYSCSLSLLSDNHFHLIDFNLGFTLDSNSIITSKKPSLNLIDKKSIFAIEKLGNQILSESDDLQKLDNLLFNFAVTRKIHLLHKQLIELRMGIWRGHLTHTYNPELSSMVITYWVQRKYAKPSTIHIEKSKNDKGDIDISIKWFMDGELVEDHDFYLINSFITDVNNPNYGKIDLIGTIKHIIKYHIKMIVLKLKENLIKSVEDTDKMIILSEKCDKLTFKISQFKQIIFNIDLLSGSCFFENPTNTMNRSSFKINVGNSLDYIEILKLKMSIQESEFSSMMNATSWINLKSVRLTNDEIPKLNINYSNLKDKSLASVLSTFELYKRKDWPIGWTLIVGHFGFQSNVQIWCAKIESVEGQWIIKWFTKIYLDEITESFEDIASTNKLESSDSTDVDDISSDLSIKFENRVHKRRDTEIENINSKKLSYDDLLKLIKISSSKLISNLIVKELKDQGCQLKVLNSNDILVKQFLTSNFYIDDIDNATSDNAILLIKNKSLFHIQNAKDSLVLLISIKNNELNAKIFGKLLDDNSFENVPDIKYKDDNLTAIEYNSKTKIFKVESDVDLSNQFQSSMNNVIDSRNSLFFSGFDIVNPDNLILSNILSFLKKFARSLNLIKLVSNNPSLKIIKVLSDGIQFKYGADDSETITLKISPNTDKNIIIEFPENNLQIQYSDYLNKVISNGDITNLTIKELVLYLTLTLEYCKKIQDLFNRVGNMMELFKKQNELVDLESNPELFKYTPNFGYIPYVFNLDNLRISYFKMIKIETVSTGTKKKANKIIDDVFRFQLRIELRHKLNKVSKLYSKYFISLGDIRTNTTDVITSTETINSICGTNPTSLHKLTQNVTSLLTKYFSGEDFPQDLLKQETDATTGKTISKGGVVFLQDGICCDFDSISYVLEDLHTRLYSLMSTP</sequence>
<dbReference type="InterPro" id="IPR055122">
    <property type="entry name" value="Med14_N"/>
</dbReference>
<reference evidence="12 13" key="1">
    <citation type="journal article" date="2023" name="Elife">
        <title>Identification of key yeast species and microbe-microbe interactions impacting larval growth of Drosophila in the wild.</title>
        <authorList>
            <person name="Mure A."/>
            <person name="Sugiura Y."/>
            <person name="Maeda R."/>
            <person name="Honda K."/>
            <person name="Sakurai N."/>
            <person name="Takahashi Y."/>
            <person name="Watada M."/>
            <person name="Katoh T."/>
            <person name="Gotoh A."/>
            <person name="Gotoh Y."/>
            <person name="Taniguchi I."/>
            <person name="Nakamura K."/>
            <person name="Hayashi T."/>
            <person name="Katayama T."/>
            <person name="Uemura T."/>
            <person name="Hattori Y."/>
        </authorList>
    </citation>
    <scope>NUCLEOTIDE SEQUENCE [LARGE SCALE GENOMIC DNA]</scope>
    <source>
        <strain evidence="12 13">PK-24</strain>
    </source>
</reference>
<dbReference type="InterPro" id="IPR013947">
    <property type="entry name" value="Mediator_Med14"/>
</dbReference>
<evidence type="ECO:0000256" key="5">
    <source>
        <dbReference type="ARBA" id="ARBA00023159"/>
    </source>
</evidence>
<evidence type="ECO:0000256" key="9">
    <source>
        <dbReference type="RuleBase" id="RU365082"/>
    </source>
</evidence>
<dbReference type="GO" id="GO:0016592">
    <property type="term" value="C:mediator complex"/>
    <property type="evidence" value="ECO:0007669"/>
    <property type="project" value="UniProtKB-UniRule"/>
</dbReference>
<dbReference type="PANTHER" id="PTHR12809:SF2">
    <property type="entry name" value="MEDIATOR OF RNA POLYMERASE II TRANSCRIPTION SUBUNIT 14"/>
    <property type="match status" value="1"/>
</dbReference>